<evidence type="ECO:0000313" key="2">
    <source>
        <dbReference type="Proteomes" id="UP000676386"/>
    </source>
</evidence>
<proteinExistence type="predicted"/>
<dbReference type="SUPFAM" id="SSF55144">
    <property type="entry name" value="LigT-like"/>
    <property type="match status" value="1"/>
</dbReference>
<comment type="caution">
    <text evidence="1">The sequence shown here is derived from an EMBL/GenBank/DDBJ whole genome shotgun (WGS) entry which is preliminary data.</text>
</comment>
<dbReference type="Pfam" id="PF13563">
    <property type="entry name" value="2_5_RNA_ligase2"/>
    <property type="match status" value="1"/>
</dbReference>
<dbReference type="Gene3D" id="3.90.1140.10">
    <property type="entry name" value="Cyclic phosphodiesterase"/>
    <property type="match status" value="1"/>
</dbReference>
<dbReference type="EMBL" id="JAGTXB010000006">
    <property type="protein sequence ID" value="MBS0028616.1"/>
    <property type="molecule type" value="Genomic_DNA"/>
</dbReference>
<keyword evidence="2" id="KW-1185">Reference proteome</keyword>
<accession>A0ABS5J076</accession>
<keyword evidence="1" id="KW-0436">Ligase</keyword>
<evidence type="ECO:0000313" key="1">
    <source>
        <dbReference type="EMBL" id="MBS0028616.1"/>
    </source>
</evidence>
<protein>
    <submittedName>
        <fullName evidence="1">2'-5' RNA ligase family protein</fullName>
    </submittedName>
</protein>
<dbReference type="GO" id="GO:0016874">
    <property type="term" value="F:ligase activity"/>
    <property type="evidence" value="ECO:0007669"/>
    <property type="project" value="UniProtKB-KW"/>
</dbReference>
<name>A0ABS5J076_9BACT</name>
<sequence>MKFSSTDDDEQVIRKVKDALSSSQNFEVELNGSDIFQHGDLSTTLFLKISNPTPIEALYQLLLTADLAPVYRKKITPHLTIARTIPNDIFAGRVDLSKFDYYDSFLCKHITILKQAPGESYRELATIPLRDYFI</sequence>
<dbReference type="Proteomes" id="UP000676386">
    <property type="component" value="Unassembled WGS sequence"/>
</dbReference>
<organism evidence="1 2">
    <name type="scientific">Chitinophaga hostae</name>
    <dbReference type="NCBI Taxonomy" id="2831022"/>
    <lineage>
        <taxon>Bacteria</taxon>
        <taxon>Pseudomonadati</taxon>
        <taxon>Bacteroidota</taxon>
        <taxon>Chitinophagia</taxon>
        <taxon>Chitinophagales</taxon>
        <taxon>Chitinophagaceae</taxon>
        <taxon>Chitinophaga</taxon>
    </lineage>
</organism>
<dbReference type="InterPro" id="IPR009097">
    <property type="entry name" value="Cyclic_Pdiesterase"/>
</dbReference>
<gene>
    <name evidence="1" type="ORF">KE626_14945</name>
</gene>
<reference evidence="1 2" key="1">
    <citation type="submission" date="2021-04" db="EMBL/GenBank/DDBJ databases">
        <title>Chitinophaga sp. nov., isolated from the rhizosphere soil.</title>
        <authorList>
            <person name="He S."/>
        </authorList>
    </citation>
    <scope>NUCLEOTIDE SEQUENCE [LARGE SCALE GENOMIC DNA]</scope>
    <source>
        <strain evidence="1 2">2R12</strain>
    </source>
</reference>